<keyword evidence="4" id="KW-1185">Reference proteome</keyword>
<evidence type="ECO:0000256" key="1">
    <source>
        <dbReference type="ARBA" id="ARBA00022729"/>
    </source>
</evidence>
<dbReference type="GO" id="GO:0030976">
    <property type="term" value="F:thiamine pyrophosphate binding"/>
    <property type="evidence" value="ECO:0007669"/>
    <property type="project" value="TreeGrafter"/>
</dbReference>
<dbReference type="Pfam" id="PF13531">
    <property type="entry name" value="SBP_bac_11"/>
    <property type="match status" value="1"/>
</dbReference>
<dbReference type="GO" id="GO:0015888">
    <property type="term" value="P:thiamine transport"/>
    <property type="evidence" value="ECO:0007669"/>
    <property type="project" value="TreeGrafter"/>
</dbReference>
<dbReference type="Proteomes" id="UP000040453">
    <property type="component" value="Unassembled WGS sequence"/>
</dbReference>
<dbReference type="Gene3D" id="3.40.190.10">
    <property type="entry name" value="Periplasmic binding protein-like II"/>
    <property type="match status" value="2"/>
</dbReference>
<keyword evidence="1 2" id="KW-0732">Signal</keyword>
<dbReference type="SUPFAM" id="SSF53850">
    <property type="entry name" value="Periplasmic binding protein-like II"/>
    <property type="match status" value="1"/>
</dbReference>
<protein>
    <submittedName>
        <fullName evidence="3">Fe(3+)-binding periplasmic protein</fullName>
    </submittedName>
</protein>
<dbReference type="PROSITE" id="PS51257">
    <property type="entry name" value="PROKAR_LIPOPROTEIN"/>
    <property type="match status" value="1"/>
</dbReference>
<name>A0A0A1M9S2_9BACI</name>
<proteinExistence type="predicted"/>
<dbReference type="GO" id="GO:0030975">
    <property type="term" value="F:thiamine binding"/>
    <property type="evidence" value="ECO:0007669"/>
    <property type="project" value="TreeGrafter"/>
</dbReference>
<evidence type="ECO:0000313" key="4">
    <source>
        <dbReference type="Proteomes" id="UP000040453"/>
    </source>
</evidence>
<accession>A0A0A1M9S2</accession>
<gene>
    <name evidence="3" type="primary">fbpA</name>
    <name evidence="3" type="ORF">BN997_01945</name>
</gene>
<dbReference type="OrthoDB" id="366726at2"/>
<dbReference type="GO" id="GO:0030288">
    <property type="term" value="C:outer membrane-bounded periplasmic space"/>
    <property type="evidence" value="ECO:0007669"/>
    <property type="project" value="TreeGrafter"/>
</dbReference>
<evidence type="ECO:0000313" key="3">
    <source>
        <dbReference type="EMBL" id="CEI82090.1"/>
    </source>
</evidence>
<feature type="chain" id="PRO_5039251745" evidence="2">
    <location>
        <begin position="22"/>
        <end position="333"/>
    </location>
</feature>
<dbReference type="RefSeq" id="WP_042531672.1">
    <property type="nucleotide sequence ID" value="NZ_CAXOIH010000006.1"/>
</dbReference>
<dbReference type="InterPro" id="IPR026045">
    <property type="entry name" value="Ferric-bd"/>
</dbReference>
<dbReference type="PANTHER" id="PTHR30006:SF2">
    <property type="entry name" value="ABC TRANSPORTER SUBSTRATE-BINDING PROTEIN"/>
    <property type="match status" value="1"/>
</dbReference>
<dbReference type="PIRSF" id="PIRSF002825">
    <property type="entry name" value="CfbpA"/>
    <property type="match status" value="1"/>
</dbReference>
<dbReference type="PANTHER" id="PTHR30006">
    <property type="entry name" value="THIAMINE-BINDING PERIPLASMIC PROTEIN-RELATED"/>
    <property type="match status" value="1"/>
</dbReference>
<dbReference type="AlphaFoldDB" id="A0A0A1M9S2"/>
<evidence type="ECO:0000256" key="2">
    <source>
        <dbReference type="SAM" id="SignalP"/>
    </source>
</evidence>
<sequence>MRKITMLLFVVLLLLSGCSKAGQKEVLQVYTGMDTAYMIRIAEQFERDTGIHISFQRKSNLEILQSLENGEEEFDIWYGGSSFLMEEAKQQGLLEPYISDYREEIDEIYKDEEGYWTGISVGVLAIVTNRQWHVEQGVSNPQRWSDLQRVEYKNWLTLPNPESTEAGYLTIALFDELYGDLRTRSVLQNINQNVTDYTLAEDSTGRFIGYKESAATIMFAHDAMRLKNEGFNELNIIYPTEPTTYEVEAIAMTTDAQNQEAAQEFIDWSLTKEAQEIGQRIGNYHMLTNVNAVNPPQSVSLDELLIIPVDEEEAVESRSNLISDFKEVIQFRE</sequence>
<feature type="signal peptide" evidence="2">
    <location>
        <begin position="1"/>
        <end position="21"/>
    </location>
</feature>
<dbReference type="STRING" id="545501.BN997_01945"/>
<dbReference type="EMBL" id="CDGG01000001">
    <property type="protein sequence ID" value="CEI82090.1"/>
    <property type="molecule type" value="Genomic_DNA"/>
</dbReference>
<reference evidence="3 4" key="1">
    <citation type="submission" date="2014-11" db="EMBL/GenBank/DDBJ databases">
        <authorList>
            <person name="Urmite Genomes Urmite Genomes"/>
        </authorList>
    </citation>
    <scope>NUCLEOTIDE SEQUENCE [LARGE SCALE GENOMIC DNA]</scope>
    <source>
        <strain evidence="3 4">Oc5</strain>
    </source>
</reference>
<organism evidence="3 4">
    <name type="scientific">Oceanobacillus oncorhynchi</name>
    <dbReference type="NCBI Taxonomy" id="545501"/>
    <lineage>
        <taxon>Bacteria</taxon>
        <taxon>Bacillati</taxon>
        <taxon>Bacillota</taxon>
        <taxon>Bacilli</taxon>
        <taxon>Bacillales</taxon>
        <taxon>Bacillaceae</taxon>
        <taxon>Oceanobacillus</taxon>
    </lineage>
</organism>